<name>A5K8D2_PLAVS</name>
<feature type="compositionally biased region" description="Basic and acidic residues" evidence="2">
    <location>
        <begin position="1135"/>
        <end position="1160"/>
    </location>
</feature>
<feature type="compositionally biased region" description="Polar residues" evidence="2">
    <location>
        <begin position="2107"/>
        <end position="2141"/>
    </location>
</feature>
<evidence type="ECO:0000313" key="4">
    <source>
        <dbReference type="Proteomes" id="UP000008333"/>
    </source>
</evidence>
<protein>
    <submittedName>
        <fullName evidence="3">Uncharacterized protein</fullName>
    </submittedName>
</protein>
<feature type="region of interest" description="Disordered" evidence="2">
    <location>
        <begin position="457"/>
        <end position="514"/>
    </location>
</feature>
<feature type="compositionally biased region" description="Basic and acidic residues" evidence="2">
    <location>
        <begin position="1602"/>
        <end position="1624"/>
    </location>
</feature>
<reference evidence="3 4" key="1">
    <citation type="journal article" date="2008" name="Nature">
        <title>Comparative genomics of the neglected human malaria parasite Plasmodium vivax.</title>
        <authorList>
            <person name="Carlton J.M."/>
            <person name="Adams J.H."/>
            <person name="Silva J.C."/>
            <person name="Bidwell S.L."/>
            <person name="Lorenzi H."/>
            <person name="Caler E."/>
            <person name="Crabtree J."/>
            <person name="Angiuoli S.V."/>
            <person name="Merino E.F."/>
            <person name="Amedeo P."/>
            <person name="Cheng Q."/>
            <person name="Coulson R.M."/>
            <person name="Crabb B.S."/>
            <person name="Del Portillo H.A."/>
            <person name="Essien K."/>
            <person name="Feldblyum T.V."/>
            <person name="Fernandez-Becerra C."/>
            <person name="Gilson P.R."/>
            <person name="Gueye A.H."/>
            <person name="Guo X."/>
            <person name="Kang'a S."/>
            <person name="Kooij T.W."/>
            <person name="Korsinczky M."/>
            <person name="Meyer E.V."/>
            <person name="Nene V."/>
            <person name="Paulsen I."/>
            <person name="White O."/>
            <person name="Ralph S.A."/>
            <person name="Ren Q."/>
            <person name="Sargeant T.J."/>
            <person name="Salzberg S.L."/>
            <person name="Stoeckert C.J."/>
            <person name="Sullivan S.A."/>
            <person name="Yamamoto M.M."/>
            <person name="Hoffman S.L."/>
            <person name="Wortman J.R."/>
            <person name="Gardner M.J."/>
            <person name="Galinski M.R."/>
            <person name="Barnwell J.W."/>
            <person name="Fraser-Liggett C.M."/>
        </authorList>
    </citation>
    <scope>NUCLEOTIDE SEQUENCE [LARGE SCALE GENOMIC DNA]</scope>
    <source>
        <strain evidence="3 4">Salvador I</strain>
    </source>
</reference>
<feature type="region of interest" description="Disordered" evidence="2">
    <location>
        <begin position="794"/>
        <end position="817"/>
    </location>
</feature>
<comment type="caution">
    <text evidence="3">The sequence shown here is derived from an EMBL/GenBank/DDBJ whole genome shotgun (WGS) entry which is preliminary data.</text>
</comment>
<gene>
    <name evidence="3" type="ORF">PVX_083370</name>
</gene>
<feature type="region of interest" description="Disordered" evidence="2">
    <location>
        <begin position="535"/>
        <end position="578"/>
    </location>
</feature>
<keyword evidence="1" id="KW-0175">Coiled coil</keyword>
<dbReference type="InParanoid" id="A5K8D2"/>
<feature type="region of interest" description="Disordered" evidence="2">
    <location>
        <begin position="1861"/>
        <end position="1930"/>
    </location>
</feature>
<feature type="region of interest" description="Disordered" evidence="2">
    <location>
        <begin position="128"/>
        <end position="190"/>
    </location>
</feature>
<feature type="compositionally biased region" description="Basic and acidic residues" evidence="2">
    <location>
        <begin position="1581"/>
        <end position="1590"/>
    </location>
</feature>
<dbReference type="OMA" id="KIEYYDY"/>
<feature type="region of interest" description="Disordered" evidence="2">
    <location>
        <begin position="1135"/>
        <end position="1171"/>
    </location>
</feature>
<feature type="region of interest" description="Disordered" evidence="2">
    <location>
        <begin position="1193"/>
        <end position="1215"/>
    </location>
</feature>
<keyword evidence="4" id="KW-1185">Reference proteome</keyword>
<proteinExistence type="predicted"/>
<feature type="region of interest" description="Disordered" evidence="2">
    <location>
        <begin position="1019"/>
        <end position="1047"/>
    </location>
</feature>
<feature type="compositionally biased region" description="Basic and acidic residues" evidence="2">
    <location>
        <begin position="1632"/>
        <end position="1654"/>
    </location>
</feature>
<accession>A5K8D2</accession>
<sequence>MLHLNSSCISDIEHIELALKRKDYEGIKTSAEIKGVFENLGEAFKTFSDSLKRIHSDGNAIIANIKKRHREEGASDRVYFADCFVNVVTLVHNLYEENLSISEKIKKDIVLELEKEEAERVQDIGSIYEEEDEGATTQNGSRGGNAQGGGLPTGERWECQTGNANPLDRGSATPLDQANHVSNAEGSHKEDCTHNDEILVDGIPLRQIEIDLKRCLENEHFAKEYLNSEKYKKLFSEMDKLNVKLDKEIDAFKEILDKFGKNANKLLINKSKERINSIQIRKKELLEILYDNIKELRHNKRSMRCSIKDLEQYVQDNDCRRKKWQDRERGCGETGRQNQNGDAAAKEEASPHKLGGQEQKKKPLKRLNLEKFEIREKHRIEKIYTSVRGFIKILAVEHIHMNSVLYKGACEISSYDSLIDYQMWLSVVLRKDVNIADLQQKIPKNDVLTEEEQFRLMPHRGDSPPGGAQHSSEKKRKTKEQNFRSGELICSEESSPGGGAERQKQEELQCGGEAERQKQEELQCGGEAERQKQEELQCGGEAERQKHANLQRGGEAERERVEHAPLADRAAPPRDGQFPEQFYIPVVIERSTYRSEDDSTASGREAMGARKTRDAQVNPFLGENNDEACLTGMPPPREEKDIFSFLTNRQKQCEKYILQFNNVDVLSTMLSRSSRNKRRWYDQDFFQSYFFEEGHPFYPFRIPPSINHFSTFEKGCVAASSPRVPLFEEEEMSEHDYKLMAYESLLLVYYSLSTQLNGYFLFDVSKRDKLNKEVYNEFYQRCYPLLEAIQGGNKQTGTHGEAAKEEAQKFAPPSSSRGSTLDGHFAYVNHIYNVKLQNLLLVKRITSIFRIKLNLNSRANDLITLLTIPSHYTNWGHTYSFHVLDVRFRIIRIMDSLNFNHVFHDDGEEKRKRRDPTREAQHNEERTIYTSWLRRQLQLLHISVYGKFYTFVKFIPYFDPHSGSYLKEVINRFEKDGEYFSYLSRGAGDSPFVSYLRKVQQRIEQLHWYVLHQRGVATPAQSQEGNPRQGKTDGGKTGGSKTDESECKTERPHFVTFKSLRTDEQIIFLCNLLLKNLIKSFRLIYLLKSLVREGKWNTGACDEKKKLANLVKYLTKIEYYDYEVRKIVLCHSEGGHDDHPYQDQLESKHPRRESDGEPKGGDSPTCDGKNVDHDELYRVIFMKEFSKMARTGQTRATQCSPSMQSSRAAHSSRSIERITPTKEAKLTRREKKIRGKIFYKLNVETVLCSSWFVDRSLLHFFLFYYISCVIGTGEKTNMYADMPYLMQGIMLVVYYLQAGNDLALKGKTKGFNEGVEPTPIPISTFILYLGIHLFYFFFDKNLLTVCPNEEDGRVKLFLRTKLQPLNDEKESKESQLESYFAAVAPQPRKSQIISVQNASQFYSVVKNFESILFYRTVSEMDVGGGERGVLGAHTGEDNSYGGNSYGEVDADLDADLKAAMAELYADDSSGQEAPEEPKHVAKSPKKKYPFCATVPNDWDQLEDPDSQENLLEKKKAEKKHQNELIYLKRYVNILLHFNYNHLENLVSPYVPNVLSLYGKDVLFSRDHFFFDWHMESGDCMEGHSGGEKASRHVPFGAPFVGESKREDSLQIGCRGDHPGADNRIDSNAANSLHDKQSRRVRTDEGAETGPKRDASTRSTLVIRYKTHQKAHANFSLINLSRIEKVMLDVLLMRMISCDFRDHFILLLCNYRKFIDMYSLPYVLDVFVMLRRFFTINDNSSGEKSNRLKCLRGVGPSRTRHPHQRRKERNRALFERYCNVVVEDLDDGGCLSRERSDGSSHISPPEEVKKGRKPKRTSRIYGAIRPAQELPSFFKFFIFNTVKNIFFNIVCIAREDAQSSEVLKEGGSGHPGGGEAVQGLTGDVTTEGATPGEVTTGPFLSAKRSPPAEDASERSSDRGGGPDPLSRTTPVDQDRLTSQYVDIINKYINEVFAEILFFSNIWKQYLSPEEHPLMVLFAANRTLYYEVSKFIGMNQNDNEVFFSQALSIVASLYNFNLLIKEIVMQTDTYERYQCLVNEKPLGGEVTPGEKEPPTGGTAPAAEESHRSGSPRRKMQNEIAKYYETRHSLRGGGEEGPQKEKQTGEAQPGESQPGESQPGESQPGESQPGESQPGESQPGQNQPGDLHNRFINLSVIISNANDPCMVKLMFKLEKIFIQMMDRKLEHNKNLLSVCLGNEKLVPLNSPEIMYNATSVDIFSIIWSILDVLFEYKCPVEWIITPFVQFLNAFISDYCESYKKKYTSFIISVMNQFADKYFHELLNLTEQQKIQWDKFSKGNLRRRNRKEANRAEDDPFGGTIFKNELDMLDHEEEEEPDDPLLYNENIESEFNDVNEITKRIKHKKRKKNVLYKLFDYEELDVNAIKNKVGGLLEDINDISVKVSPFQSSSPSKAGREPNQGEAKPSGTTHLPPSNQANGCPPPREEKKPGAYMSDDLVNILDEINHLFNNSDMSSSMVITWNLFFFQEQVALIRDKFEKYILDYVSARTPNVGKLNRVFNNHVSLNITLPMLQKNMYTKTILDILNTSIGNIRDTLKNTLYFIFKVLSIRIVCYEFQRELFFNLYEEPFHLNNVQTIVDMFPNTVEKFIFQIPESFRKSILTVFIELFIKMWILIIVEKGFSNHIFNDEDIHLMKRDNQCIRRYMQQKGIHLSHFFLSKKYDITEYVDTFLDSLYADRHLFVQIVSEQRERRPRNIMSSAYSKGM</sequence>
<dbReference type="FunCoup" id="A5K8D2">
    <property type="interactions" value="314"/>
</dbReference>
<dbReference type="GeneID" id="5473558"/>
<feature type="compositionally biased region" description="Basic and acidic residues" evidence="2">
    <location>
        <begin position="535"/>
        <end position="546"/>
    </location>
</feature>
<dbReference type="Proteomes" id="UP000008333">
    <property type="component" value="Unassembled WGS sequence"/>
</dbReference>
<feature type="compositionally biased region" description="Polar residues" evidence="2">
    <location>
        <begin position="2422"/>
        <end position="2434"/>
    </location>
</feature>
<evidence type="ECO:0000256" key="1">
    <source>
        <dbReference type="SAM" id="Coils"/>
    </source>
</evidence>
<evidence type="ECO:0000313" key="3">
    <source>
        <dbReference type="EMBL" id="EDL44546.1"/>
    </source>
</evidence>
<feature type="region of interest" description="Disordered" evidence="2">
    <location>
        <begin position="1790"/>
        <end position="1816"/>
    </location>
</feature>
<feature type="compositionally biased region" description="Basic and acidic residues" evidence="2">
    <location>
        <begin position="1791"/>
        <end position="1808"/>
    </location>
</feature>
<feature type="compositionally biased region" description="Polar residues" evidence="2">
    <location>
        <begin position="174"/>
        <end position="185"/>
    </location>
</feature>
<feature type="compositionally biased region" description="Gly residues" evidence="2">
    <location>
        <begin position="1865"/>
        <end position="1875"/>
    </location>
</feature>
<dbReference type="RefSeq" id="XP_001614273.1">
    <property type="nucleotide sequence ID" value="XM_001614223.1"/>
</dbReference>
<feature type="region of interest" description="Disordered" evidence="2">
    <location>
        <begin position="2400"/>
        <end position="2445"/>
    </location>
</feature>
<feature type="compositionally biased region" description="Basic and acidic residues" evidence="2">
    <location>
        <begin position="2084"/>
        <end position="2101"/>
    </location>
</feature>
<feature type="region of interest" description="Disordered" evidence="2">
    <location>
        <begin position="325"/>
        <end position="361"/>
    </location>
</feature>
<feature type="compositionally biased region" description="Polar residues" evidence="2">
    <location>
        <begin position="1193"/>
        <end position="1212"/>
    </location>
</feature>
<organism evidence="3 4">
    <name type="scientific">Plasmodium vivax (strain Salvador I)</name>
    <dbReference type="NCBI Taxonomy" id="126793"/>
    <lineage>
        <taxon>Eukaryota</taxon>
        <taxon>Sar</taxon>
        <taxon>Alveolata</taxon>
        <taxon>Apicomplexa</taxon>
        <taxon>Aconoidasida</taxon>
        <taxon>Haemosporida</taxon>
        <taxon>Plasmodiidae</taxon>
        <taxon>Plasmodium</taxon>
        <taxon>Plasmodium (Plasmodium)</taxon>
    </lineage>
</organism>
<feature type="region of interest" description="Disordered" evidence="2">
    <location>
        <begin position="2039"/>
        <end position="2072"/>
    </location>
</feature>
<evidence type="ECO:0000256" key="2">
    <source>
        <dbReference type="SAM" id="MobiDB-lite"/>
    </source>
</evidence>
<dbReference type="EMBL" id="AAKM01000009">
    <property type="protein sequence ID" value="EDL44546.1"/>
    <property type="molecule type" value="Genomic_DNA"/>
</dbReference>
<dbReference type="KEGG" id="pvx:PVX_083370"/>
<feature type="compositionally biased region" description="Basic and acidic residues" evidence="2">
    <location>
        <begin position="554"/>
        <end position="566"/>
    </location>
</feature>
<feature type="coiled-coil region" evidence="1">
    <location>
        <begin position="268"/>
        <end position="313"/>
    </location>
</feature>
<feature type="region of interest" description="Disordered" evidence="2">
    <location>
        <begin position="1581"/>
        <end position="1654"/>
    </location>
</feature>
<feature type="compositionally biased region" description="Gly residues" evidence="2">
    <location>
        <begin position="141"/>
        <end position="152"/>
    </location>
</feature>
<feature type="region of interest" description="Disordered" evidence="2">
    <location>
        <begin position="2084"/>
        <end position="2143"/>
    </location>
</feature>
<feature type="compositionally biased region" description="Basic and acidic residues" evidence="2">
    <location>
        <begin position="501"/>
        <end position="514"/>
    </location>
</feature>